<keyword evidence="2" id="KW-1185">Reference proteome</keyword>
<dbReference type="RefSeq" id="XP_056758944.1">
    <property type="nucleotide sequence ID" value="XM_056893949.1"/>
</dbReference>
<dbReference type="GeneID" id="81584191"/>
<dbReference type="GO" id="GO:0004867">
    <property type="term" value="F:serine-type endopeptidase inhibitor activity"/>
    <property type="evidence" value="ECO:0007669"/>
    <property type="project" value="InterPro"/>
</dbReference>
<reference evidence="1" key="1">
    <citation type="journal article" date="2023" name="IMA Fungus">
        <title>Comparative genomic study of the Penicillium genus elucidates a diverse pangenome and 15 lateral gene transfer events.</title>
        <authorList>
            <person name="Petersen C."/>
            <person name="Sorensen T."/>
            <person name="Nielsen M.R."/>
            <person name="Sondergaard T.E."/>
            <person name="Sorensen J.L."/>
            <person name="Fitzpatrick D.A."/>
            <person name="Frisvad J.C."/>
            <person name="Nielsen K.L."/>
        </authorList>
    </citation>
    <scope>NUCLEOTIDE SEQUENCE</scope>
    <source>
        <strain evidence="1">IBT 12815</strain>
    </source>
</reference>
<dbReference type="Pfam" id="PF16850">
    <property type="entry name" value="Inhibitor_I66"/>
    <property type="match status" value="1"/>
</dbReference>
<dbReference type="Gene3D" id="2.80.10.50">
    <property type="match status" value="1"/>
</dbReference>
<evidence type="ECO:0000313" key="1">
    <source>
        <dbReference type="EMBL" id="KAJ5617777.1"/>
    </source>
</evidence>
<dbReference type="EMBL" id="JAQJAE010000001">
    <property type="protein sequence ID" value="KAJ5617777.1"/>
    <property type="molecule type" value="Genomic_DNA"/>
</dbReference>
<accession>A0AAD6H911</accession>
<gene>
    <name evidence="1" type="ORF">N7537_002891</name>
</gene>
<organism evidence="1 2">
    <name type="scientific">Penicillium hordei</name>
    <dbReference type="NCBI Taxonomy" id="40994"/>
    <lineage>
        <taxon>Eukaryota</taxon>
        <taxon>Fungi</taxon>
        <taxon>Dikarya</taxon>
        <taxon>Ascomycota</taxon>
        <taxon>Pezizomycotina</taxon>
        <taxon>Eurotiomycetes</taxon>
        <taxon>Eurotiomycetidae</taxon>
        <taxon>Eurotiales</taxon>
        <taxon>Aspergillaceae</taxon>
        <taxon>Penicillium</taxon>
    </lineage>
</organism>
<comment type="caution">
    <text evidence="1">The sequence shown here is derived from an EMBL/GenBank/DDBJ whole genome shotgun (WGS) entry which is preliminary data.</text>
</comment>
<dbReference type="Proteomes" id="UP001213799">
    <property type="component" value="Unassembled WGS sequence"/>
</dbReference>
<dbReference type="AlphaFoldDB" id="A0AAD6H911"/>
<dbReference type="InterPro" id="IPR031755">
    <property type="entry name" value="Inhibitor_I66"/>
</dbReference>
<evidence type="ECO:0000313" key="2">
    <source>
        <dbReference type="Proteomes" id="UP001213799"/>
    </source>
</evidence>
<reference evidence="1" key="2">
    <citation type="submission" date="2023-01" db="EMBL/GenBank/DDBJ databases">
        <authorList>
            <person name="Petersen C."/>
        </authorList>
    </citation>
    <scope>NUCLEOTIDE SEQUENCE</scope>
    <source>
        <strain evidence="1">IBT 12815</strain>
    </source>
</reference>
<proteinExistence type="predicted"/>
<sequence length="132" mass="14652">MDGDNEHATIGPFIIRVKGEPITQPEENAESWTQAKVGSNQAVFTWVGGSRLESDGWVLGRHITEDKSLLPKPVYWVKKEDTASGYLVQPTSVYLDGDSYKLRVGGTALEQRDGKVYAWLINGVDEAEIIMQ</sequence>
<name>A0AAD6H911_9EURO</name>
<protein>
    <submittedName>
        <fullName evidence="1">Uncharacterized protein</fullName>
    </submittedName>
</protein>